<keyword evidence="8 12" id="KW-0472">Membrane</keyword>
<dbReference type="Pfam" id="PF05296">
    <property type="entry name" value="TAS2R"/>
    <property type="match status" value="1"/>
</dbReference>
<comment type="caution">
    <text evidence="14">The sequence shown here is derived from an EMBL/GenBank/DDBJ whole genome shotgun (WGS) entry which is preliminary data.</text>
</comment>
<name>A0A8J6EK92_ELECQ</name>
<dbReference type="SUPFAM" id="SSF81321">
    <property type="entry name" value="Family A G protein-coupled receptor-like"/>
    <property type="match status" value="1"/>
</dbReference>
<keyword evidence="10 12" id="KW-0807">Transducer</keyword>
<evidence type="ECO:0000256" key="8">
    <source>
        <dbReference type="ARBA" id="ARBA00023136"/>
    </source>
</evidence>
<comment type="similarity">
    <text evidence="2 11">Belongs to the G-protein coupled receptor T2R family.</text>
</comment>
<evidence type="ECO:0000256" key="3">
    <source>
        <dbReference type="ARBA" id="ARBA00022480"/>
    </source>
</evidence>
<dbReference type="GO" id="GO:0004930">
    <property type="term" value="F:G protein-coupled receptor activity"/>
    <property type="evidence" value="ECO:0007669"/>
    <property type="project" value="UniProtKB-KW"/>
</dbReference>
<evidence type="ECO:0000256" key="13">
    <source>
        <dbReference type="SAM" id="Phobius"/>
    </source>
</evidence>
<evidence type="ECO:0000256" key="7">
    <source>
        <dbReference type="ARBA" id="ARBA00023040"/>
    </source>
</evidence>
<sequence>MEYVLPAVLHVSCLLGLTANLIIVAANIMKWKRLKSLPICDKILNSLAISRGLYFFSNIIWTSIFQIFPWLVQNNVVSSTVNILNMFMLNSSNWIATILCVFYCVKIITYNNKFFIFLKTRISTMLPWLFQASLLISLISSLPFNLHGFGLSGRVEFNGSIDNMTDYRVVTSQILLSRFLLYAVTYYPPFIIFCVANFLLIHFLLMHTRRMRYNGSHIQSPNLESHFSALKTMTLFLLLQIMILICMCISISGKFLFSDLQILVPIVECCPPLFHSLYMVASSSELRKMLTCLGLLRCS</sequence>
<evidence type="ECO:0000256" key="10">
    <source>
        <dbReference type="ARBA" id="ARBA00023224"/>
    </source>
</evidence>
<dbReference type="AlphaFoldDB" id="A0A8J6EK92"/>
<feature type="transmembrane region" description="Helical" evidence="13">
    <location>
        <begin position="126"/>
        <end position="144"/>
    </location>
</feature>
<dbReference type="EMBL" id="WNTK01000274">
    <property type="protein sequence ID" value="KAG9470486.1"/>
    <property type="molecule type" value="Genomic_DNA"/>
</dbReference>
<reference evidence="14" key="1">
    <citation type="thesis" date="2020" institute="ProQuest LLC" country="789 East Eisenhower Parkway, Ann Arbor, MI, USA">
        <title>Comparative Genomics and Chromosome Evolution.</title>
        <authorList>
            <person name="Mudd A.B."/>
        </authorList>
    </citation>
    <scope>NUCLEOTIDE SEQUENCE</scope>
    <source>
        <strain evidence="14">HN-11 Male</strain>
        <tissue evidence="14">Kidney and liver</tissue>
    </source>
</reference>
<evidence type="ECO:0000256" key="6">
    <source>
        <dbReference type="ARBA" id="ARBA00022989"/>
    </source>
</evidence>
<evidence type="ECO:0000256" key="1">
    <source>
        <dbReference type="ARBA" id="ARBA00004141"/>
    </source>
</evidence>
<evidence type="ECO:0000256" key="4">
    <source>
        <dbReference type="ARBA" id="ARBA00022606"/>
    </source>
</evidence>
<dbReference type="Proteomes" id="UP000770717">
    <property type="component" value="Unassembled WGS sequence"/>
</dbReference>
<feature type="transmembrane region" description="Helical" evidence="13">
    <location>
        <begin position="83"/>
        <end position="105"/>
    </location>
</feature>
<keyword evidence="3 12" id="KW-0919">Taste</keyword>
<dbReference type="GO" id="GO:0016020">
    <property type="term" value="C:membrane"/>
    <property type="evidence" value="ECO:0007669"/>
    <property type="project" value="UniProtKB-SubCell"/>
</dbReference>
<keyword evidence="15" id="KW-1185">Reference proteome</keyword>
<feature type="transmembrane region" description="Helical" evidence="13">
    <location>
        <begin position="52"/>
        <end position="71"/>
    </location>
</feature>
<keyword evidence="6 13" id="KW-1133">Transmembrane helix</keyword>
<feature type="transmembrane region" description="Helical" evidence="13">
    <location>
        <begin position="235"/>
        <end position="256"/>
    </location>
</feature>
<accession>A0A8J6EK92</accession>
<dbReference type="PANTHER" id="PTHR11394:SF47">
    <property type="entry name" value="TASTE RECEPTOR TYPE 2 MEMBER 40"/>
    <property type="match status" value="1"/>
</dbReference>
<evidence type="ECO:0000256" key="2">
    <source>
        <dbReference type="ARBA" id="ARBA00007376"/>
    </source>
</evidence>
<feature type="transmembrane region" description="Helical" evidence="13">
    <location>
        <begin position="186"/>
        <end position="205"/>
    </location>
</feature>
<proteinExistence type="inferred from homology"/>
<keyword evidence="5 12" id="KW-0812">Transmembrane</keyword>
<keyword evidence="9 12" id="KW-0675">Receptor</keyword>
<organism evidence="14 15">
    <name type="scientific">Eleutherodactylus coqui</name>
    <name type="common">Puerto Rican coqui</name>
    <dbReference type="NCBI Taxonomy" id="57060"/>
    <lineage>
        <taxon>Eukaryota</taxon>
        <taxon>Metazoa</taxon>
        <taxon>Chordata</taxon>
        <taxon>Craniata</taxon>
        <taxon>Vertebrata</taxon>
        <taxon>Euteleostomi</taxon>
        <taxon>Amphibia</taxon>
        <taxon>Batrachia</taxon>
        <taxon>Anura</taxon>
        <taxon>Neobatrachia</taxon>
        <taxon>Hyloidea</taxon>
        <taxon>Eleutherodactylidae</taxon>
        <taxon>Eleutherodactylinae</taxon>
        <taxon>Eleutherodactylus</taxon>
        <taxon>Eleutherodactylus</taxon>
    </lineage>
</organism>
<keyword evidence="4 12" id="KW-0716">Sensory transduction</keyword>
<dbReference type="PANTHER" id="PTHR11394">
    <property type="entry name" value="TASTE RECEPTOR TYPE 2"/>
    <property type="match status" value="1"/>
</dbReference>
<evidence type="ECO:0000256" key="11">
    <source>
        <dbReference type="RuleBase" id="RU004423"/>
    </source>
</evidence>
<keyword evidence="7 12" id="KW-0297">G-protein coupled receptor</keyword>
<dbReference type="GO" id="GO:0033038">
    <property type="term" value="F:bitter taste receptor activity"/>
    <property type="evidence" value="ECO:0007669"/>
    <property type="project" value="InterPro"/>
</dbReference>
<evidence type="ECO:0000313" key="15">
    <source>
        <dbReference type="Proteomes" id="UP000770717"/>
    </source>
</evidence>
<dbReference type="OrthoDB" id="8876749at2759"/>
<protein>
    <recommendedName>
        <fullName evidence="12">Taste receptor type 2</fullName>
    </recommendedName>
</protein>
<evidence type="ECO:0000256" key="12">
    <source>
        <dbReference type="RuleBase" id="RU004424"/>
    </source>
</evidence>
<gene>
    <name evidence="14" type="ORF">GDO78_017636</name>
</gene>
<comment type="subcellular location">
    <subcellularLocation>
        <location evidence="1 12">Membrane</location>
        <topology evidence="1 12">Multi-pass membrane protein</topology>
    </subcellularLocation>
</comment>
<evidence type="ECO:0000313" key="14">
    <source>
        <dbReference type="EMBL" id="KAG9470486.1"/>
    </source>
</evidence>
<evidence type="ECO:0000256" key="9">
    <source>
        <dbReference type="ARBA" id="ARBA00023170"/>
    </source>
</evidence>
<dbReference type="InterPro" id="IPR007960">
    <property type="entry name" value="TAS2R"/>
</dbReference>
<evidence type="ECO:0000256" key="5">
    <source>
        <dbReference type="ARBA" id="ARBA00022692"/>
    </source>
</evidence>
<feature type="transmembrane region" description="Helical" evidence="13">
    <location>
        <begin position="6"/>
        <end position="28"/>
    </location>
</feature>